<dbReference type="PRINTS" id="PR01437">
    <property type="entry name" value="NUOXDRDTASE4"/>
</dbReference>
<feature type="domain" description="NADH:quinone oxidoreductase/Mrp antiporter transmembrane" evidence="18">
    <location>
        <begin position="106"/>
        <end position="385"/>
    </location>
</feature>
<dbReference type="Pfam" id="PF01059">
    <property type="entry name" value="Oxidored_q5_N"/>
    <property type="match status" value="1"/>
</dbReference>
<evidence type="ECO:0000256" key="7">
    <source>
        <dbReference type="ARBA" id="ARBA00022660"/>
    </source>
</evidence>
<evidence type="ECO:0000259" key="18">
    <source>
        <dbReference type="Pfam" id="PF00361"/>
    </source>
</evidence>
<keyword evidence="15 17" id="KW-0472">Membrane</keyword>
<keyword evidence="7 17" id="KW-0679">Respiratory chain</keyword>
<reference evidence="20" key="1">
    <citation type="submission" date="2016-04" db="EMBL/GenBank/DDBJ databases">
        <title>Mitochondria of beetle species.</title>
        <authorList>
            <person name="Hunter A."/>
            <person name="Moriniere J."/>
            <person name="Tang P."/>
            <person name="Linard B."/>
            <person name="Crampton-Platt A."/>
            <person name="Vogler A.P."/>
        </authorList>
    </citation>
    <scope>NUCLEOTIDE SEQUENCE</scope>
</reference>
<feature type="transmembrane region" description="Helical" evidence="17">
    <location>
        <begin position="209"/>
        <end position="230"/>
    </location>
</feature>
<evidence type="ECO:0000256" key="14">
    <source>
        <dbReference type="ARBA" id="ARBA00023128"/>
    </source>
</evidence>
<feature type="transmembrane region" description="Helical" evidence="17">
    <location>
        <begin position="341"/>
        <end position="359"/>
    </location>
</feature>
<feature type="transmembrane region" description="Helical" evidence="17">
    <location>
        <begin position="84"/>
        <end position="104"/>
    </location>
</feature>
<keyword evidence="11 17" id="KW-1133">Transmembrane helix</keyword>
<evidence type="ECO:0000256" key="13">
    <source>
        <dbReference type="ARBA" id="ARBA00023075"/>
    </source>
</evidence>
<evidence type="ECO:0000256" key="5">
    <source>
        <dbReference type="ARBA" id="ARBA00021006"/>
    </source>
</evidence>
<dbReference type="InterPro" id="IPR003918">
    <property type="entry name" value="NADH_UbQ_OxRdtase"/>
</dbReference>
<keyword evidence="10 17" id="KW-0249">Electron transport</keyword>
<name>A0A343C406_9CUCU</name>
<accession>A0A343C406</accession>
<dbReference type="InterPro" id="IPR001750">
    <property type="entry name" value="ND/Mrp_TM"/>
</dbReference>
<dbReference type="GO" id="GO:0003954">
    <property type="term" value="F:NADH dehydrogenase activity"/>
    <property type="evidence" value="ECO:0007669"/>
    <property type="project" value="TreeGrafter"/>
</dbReference>
<dbReference type="EC" id="7.1.1.2" evidence="4 17"/>
<evidence type="ECO:0000259" key="19">
    <source>
        <dbReference type="Pfam" id="PF01059"/>
    </source>
</evidence>
<keyword evidence="8 17" id="KW-0812">Transmembrane</keyword>
<comment type="function">
    <text evidence="17">Core subunit of the mitochondrial membrane respiratory chain NADH dehydrogenase (Complex I) which catalyzes electron transfer from NADH through the respiratory chain, using ubiquinone as an electron acceptor. Essential for the catalytic activity and assembly of complex I.</text>
</comment>
<protein>
    <recommendedName>
        <fullName evidence="5 17">NADH-ubiquinone oxidoreductase chain 4</fullName>
        <ecNumber evidence="4 17">7.1.1.2</ecNumber>
    </recommendedName>
</protein>
<geneLocation type="mitochondrion" evidence="20"/>
<proteinExistence type="inferred from homology"/>
<evidence type="ECO:0000256" key="12">
    <source>
        <dbReference type="ARBA" id="ARBA00023027"/>
    </source>
</evidence>
<feature type="transmembrane region" description="Helical" evidence="17">
    <location>
        <begin position="371"/>
        <end position="395"/>
    </location>
</feature>
<keyword evidence="13 17" id="KW-0830">Ubiquinone</keyword>
<dbReference type="PANTHER" id="PTHR43507:SF20">
    <property type="entry name" value="NADH-UBIQUINONE OXIDOREDUCTASE CHAIN 4"/>
    <property type="match status" value="1"/>
</dbReference>
<dbReference type="GO" id="GO:0048039">
    <property type="term" value="F:ubiquinone binding"/>
    <property type="evidence" value="ECO:0007669"/>
    <property type="project" value="TreeGrafter"/>
</dbReference>
<evidence type="ECO:0000256" key="3">
    <source>
        <dbReference type="ARBA" id="ARBA00009025"/>
    </source>
</evidence>
<evidence type="ECO:0000256" key="10">
    <source>
        <dbReference type="ARBA" id="ARBA00022982"/>
    </source>
</evidence>
<dbReference type="Pfam" id="PF00361">
    <property type="entry name" value="Proton_antipo_M"/>
    <property type="match status" value="1"/>
</dbReference>
<dbReference type="PANTHER" id="PTHR43507">
    <property type="entry name" value="NADH-UBIQUINONE OXIDOREDUCTASE CHAIN 4"/>
    <property type="match status" value="1"/>
</dbReference>
<feature type="transmembrane region" description="Helical" evidence="17">
    <location>
        <begin position="110"/>
        <end position="132"/>
    </location>
</feature>
<feature type="transmembrane region" description="Helical" evidence="17">
    <location>
        <begin position="139"/>
        <end position="160"/>
    </location>
</feature>
<evidence type="ECO:0000256" key="1">
    <source>
        <dbReference type="ARBA" id="ARBA00003257"/>
    </source>
</evidence>
<evidence type="ECO:0000256" key="2">
    <source>
        <dbReference type="ARBA" id="ARBA00004225"/>
    </source>
</evidence>
<evidence type="ECO:0000256" key="15">
    <source>
        <dbReference type="ARBA" id="ARBA00023136"/>
    </source>
</evidence>
<keyword evidence="12 17" id="KW-0520">NAD</keyword>
<evidence type="ECO:0000313" key="20">
    <source>
        <dbReference type="EMBL" id="ARH54749.1"/>
    </source>
</evidence>
<comment type="catalytic activity">
    <reaction evidence="16 17">
        <text>a ubiquinone + NADH + 5 H(+)(in) = a ubiquinol + NAD(+) + 4 H(+)(out)</text>
        <dbReference type="Rhea" id="RHEA:29091"/>
        <dbReference type="Rhea" id="RHEA-COMP:9565"/>
        <dbReference type="Rhea" id="RHEA-COMP:9566"/>
        <dbReference type="ChEBI" id="CHEBI:15378"/>
        <dbReference type="ChEBI" id="CHEBI:16389"/>
        <dbReference type="ChEBI" id="CHEBI:17976"/>
        <dbReference type="ChEBI" id="CHEBI:57540"/>
        <dbReference type="ChEBI" id="CHEBI:57945"/>
        <dbReference type="EC" id="7.1.1.2"/>
    </reaction>
</comment>
<evidence type="ECO:0000256" key="8">
    <source>
        <dbReference type="ARBA" id="ARBA00022692"/>
    </source>
</evidence>
<evidence type="ECO:0000256" key="4">
    <source>
        <dbReference type="ARBA" id="ARBA00012944"/>
    </source>
</evidence>
<dbReference type="GO" id="GO:0031966">
    <property type="term" value="C:mitochondrial membrane"/>
    <property type="evidence" value="ECO:0007669"/>
    <property type="project" value="UniProtKB-SubCell"/>
</dbReference>
<evidence type="ECO:0000256" key="6">
    <source>
        <dbReference type="ARBA" id="ARBA00022448"/>
    </source>
</evidence>
<dbReference type="GO" id="GO:0015990">
    <property type="term" value="P:electron transport coupled proton transport"/>
    <property type="evidence" value="ECO:0007669"/>
    <property type="project" value="TreeGrafter"/>
</dbReference>
<feature type="transmembrane region" description="Helical" evidence="17">
    <location>
        <begin position="21"/>
        <end position="44"/>
    </location>
</feature>
<dbReference type="InterPro" id="IPR000260">
    <property type="entry name" value="NADH4_N"/>
</dbReference>
<feature type="transmembrane region" description="Helical" evidence="17">
    <location>
        <begin position="56"/>
        <end position="75"/>
    </location>
</feature>
<evidence type="ECO:0000256" key="11">
    <source>
        <dbReference type="ARBA" id="ARBA00022989"/>
    </source>
</evidence>
<gene>
    <name evidence="20" type="primary">nad4</name>
</gene>
<keyword evidence="9" id="KW-1278">Translocase</keyword>
<feature type="domain" description="NADH:ubiquinone oxidoreductase chain 4 N-terminal" evidence="19">
    <location>
        <begin position="1"/>
        <end position="103"/>
    </location>
</feature>
<keyword evidence="6 17" id="KW-0813">Transport</keyword>
<feature type="transmembrane region" description="Helical" evidence="17">
    <location>
        <begin position="236"/>
        <end position="259"/>
    </location>
</feature>
<dbReference type="EMBL" id="KX087361">
    <property type="protein sequence ID" value="ARH54749.1"/>
    <property type="molecule type" value="Genomic_DNA"/>
</dbReference>
<dbReference type="GO" id="GO:0042773">
    <property type="term" value="P:ATP synthesis coupled electron transport"/>
    <property type="evidence" value="ECO:0007669"/>
    <property type="project" value="InterPro"/>
</dbReference>
<feature type="transmembrane region" description="Helical" evidence="17">
    <location>
        <begin position="407"/>
        <end position="428"/>
    </location>
</feature>
<keyword evidence="14 17" id="KW-0496">Mitochondrion</keyword>
<sequence>MMEMFMGMVFMIFMMFYSRNFWIYQVASFILVFKFIIKMSFTFLFSHMSYCFSVDLLSYFMMLLSLWICSLMILASEKIYSKDYFSQLFILMVMSLMLSLSFTFSSLNMFIFYVFFEVSLIPTMFLIIGWGFQPERILAGVYLLFYTLLVSLPMMLVMFYLYKIFNSLEFYFLGSVNSVVLYLCMNFIFFVKIPMFFLHLWLPKAHVEAPISGSMILAGVMLKLGGYGLIRVAKVYMYVGMKINVVFITISLVGSLIVAFMCIRQSDMKMLIAYSSVSHMGLVLAGILTFNSWGLWGALVLMFAHGLCSSGLFCLANLSYERTSSRSLYMNKGMMNLMPNLALWWFLLCASNMGAPPSLNLLGEILLMNSLIGYSKVCMVVLFFVSLYSAVYSLFLFSYTQHGQLYAGLYSSSFIYIREFLLLFLHWLPLNFLFLKSEYLALWN</sequence>
<dbReference type="GO" id="GO:0008137">
    <property type="term" value="F:NADH dehydrogenase (ubiquinone) activity"/>
    <property type="evidence" value="ECO:0007669"/>
    <property type="project" value="UniProtKB-UniRule"/>
</dbReference>
<feature type="transmembrane region" description="Helical" evidence="17">
    <location>
        <begin position="271"/>
        <end position="290"/>
    </location>
</feature>
<dbReference type="AlphaFoldDB" id="A0A343C406"/>
<comment type="similarity">
    <text evidence="3 17">Belongs to the complex I subunit 4 family.</text>
</comment>
<evidence type="ECO:0000256" key="9">
    <source>
        <dbReference type="ARBA" id="ARBA00022967"/>
    </source>
</evidence>
<organism evidence="20">
    <name type="scientific">Trigonopterus sp. 3 AH-2016</name>
    <dbReference type="NCBI Taxonomy" id="1903837"/>
    <lineage>
        <taxon>Eukaryota</taxon>
        <taxon>Metazoa</taxon>
        <taxon>Ecdysozoa</taxon>
        <taxon>Arthropoda</taxon>
        <taxon>Hexapoda</taxon>
        <taxon>Insecta</taxon>
        <taxon>Pterygota</taxon>
        <taxon>Neoptera</taxon>
        <taxon>Endopterygota</taxon>
        <taxon>Coleoptera</taxon>
        <taxon>Polyphaga</taxon>
        <taxon>Cucujiformia</taxon>
        <taxon>Curculionidae</taxon>
        <taxon>Cryptorhynchinae</taxon>
        <taxon>Trigonopterus</taxon>
    </lineage>
</organism>
<feature type="transmembrane region" description="Helical" evidence="17">
    <location>
        <begin position="296"/>
        <end position="320"/>
    </location>
</feature>
<feature type="transmembrane region" description="Helical" evidence="17">
    <location>
        <begin position="180"/>
        <end position="202"/>
    </location>
</feature>
<evidence type="ECO:0000256" key="16">
    <source>
        <dbReference type="ARBA" id="ARBA00049551"/>
    </source>
</evidence>
<comment type="subcellular location">
    <subcellularLocation>
        <location evidence="2 17">Mitochondrion membrane</location>
        <topology evidence="2 17">Multi-pass membrane protein</topology>
    </subcellularLocation>
</comment>
<evidence type="ECO:0000256" key="17">
    <source>
        <dbReference type="RuleBase" id="RU003297"/>
    </source>
</evidence>
<comment type="function">
    <text evidence="1">Core subunit of the mitochondrial membrane respiratory chain NADH dehydrogenase (Complex I) that is believed to belong to the minimal assembly required for catalysis. Complex I functions in the transfer of electrons from NADH to the respiratory chain. The immediate electron acceptor for the enzyme is believed to be ubiquinone.</text>
</comment>